<accession>A0A382AJ16</accession>
<organism evidence="1">
    <name type="scientific">marine metagenome</name>
    <dbReference type="NCBI Taxonomy" id="408172"/>
    <lineage>
        <taxon>unclassified sequences</taxon>
        <taxon>metagenomes</taxon>
        <taxon>ecological metagenomes</taxon>
    </lineage>
</organism>
<protein>
    <submittedName>
        <fullName evidence="1">Uncharacterized protein</fullName>
    </submittedName>
</protein>
<sequence>MHPTKSLSWENDQVFPWLGAEMTRTSQRISYYLRPCKHKFVVLNDDHVIISAFSEYKEMNTLNDLHQYCAQNNITEIIYTGFHYGVCILNEKEVGLESLNAYNKNSSRVGPCYKMFVKRELVDIGPGAHEDGWGNADYETGRIAEII</sequence>
<reference evidence="1" key="1">
    <citation type="submission" date="2018-05" db="EMBL/GenBank/DDBJ databases">
        <authorList>
            <person name="Lanie J.A."/>
            <person name="Ng W.-L."/>
            <person name="Kazmierczak K.M."/>
            <person name="Andrzejewski T.M."/>
            <person name="Davidsen T.M."/>
            <person name="Wayne K.J."/>
            <person name="Tettelin H."/>
            <person name="Glass J.I."/>
            <person name="Rusch D."/>
            <person name="Podicherti R."/>
            <person name="Tsui H.-C.T."/>
            <person name="Winkler M.E."/>
        </authorList>
    </citation>
    <scope>NUCLEOTIDE SEQUENCE</scope>
</reference>
<evidence type="ECO:0000313" key="1">
    <source>
        <dbReference type="EMBL" id="SVB01359.1"/>
    </source>
</evidence>
<name>A0A382AJ16_9ZZZZ</name>
<gene>
    <name evidence="1" type="ORF">METZ01_LOCUS154213</name>
</gene>
<proteinExistence type="predicted"/>
<dbReference type="AlphaFoldDB" id="A0A382AJ16"/>
<dbReference type="EMBL" id="UINC01025562">
    <property type="protein sequence ID" value="SVB01359.1"/>
    <property type="molecule type" value="Genomic_DNA"/>
</dbReference>